<dbReference type="Gene3D" id="1.10.533.10">
    <property type="entry name" value="Death Domain, Fas"/>
    <property type="match status" value="1"/>
</dbReference>
<feature type="domain" description="Death" evidence="2">
    <location>
        <begin position="71"/>
        <end position="143"/>
    </location>
</feature>
<dbReference type="Proteomes" id="UP000694865">
    <property type="component" value="Unplaced"/>
</dbReference>
<protein>
    <submittedName>
        <fullName evidence="4">Phosphopantothenoylcysteine decarboxylase subunit SIS2-like</fullName>
    </submittedName>
</protein>
<feature type="compositionally biased region" description="Acidic residues" evidence="1">
    <location>
        <begin position="170"/>
        <end position="183"/>
    </location>
</feature>
<sequence>MSFEESTVIGLSDWRDNTGKNATWKNLKSIVRKSVVYAGPVINRLEALRIIDHKTDGRIRGIAINLDSNIEWKILGKYLGLSSVQLLHIQADNLKFGALNMAYNMLLSWISTVESVEEIYPLLGKALKLADRLDLANIVEIWITESQPSSRDMTPIDEEQSESDSKVLTGDDDPSYNGDDDDNKDQNENDGEKKNEEEENERDEEEDQESEADIPDDHDVPDVNDKRDDDNNYDDDFFDDDGDNDNLLPDDSNDQRDKSPDSKNG</sequence>
<dbReference type="InterPro" id="IPR011029">
    <property type="entry name" value="DEATH-like_dom_sf"/>
</dbReference>
<organism evidence="3 4">
    <name type="scientific">Saccoglossus kowalevskii</name>
    <name type="common">Acorn worm</name>
    <dbReference type="NCBI Taxonomy" id="10224"/>
    <lineage>
        <taxon>Eukaryota</taxon>
        <taxon>Metazoa</taxon>
        <taxon>Hemichordata</taxon>
        <taxon>Enteropneusta</taxon>
        <taxon>Harrimaniidae</taxon>
        <taxon>Saccoglossus</taxon>
    </lineage>
</organism>
<feature type="compositionally biased region" description="Acidic residues" evidence="1">
    <location>
        <begin position="231"/>
        <end position="244"/>
    </location>
</feature>
<feature type="compositionally biased region" description="Basic and acidic residues" evidence="1">
    <location>
        <begin position="184"/>
        <end position="196"/>
    </location>
</feature>
<gene>
    <name evidence="4" type="primary">LOC100371884</name>
</gene>
<dbReference type="GeneID" id="100371884"/>
<accession>A0ABM0MIQ1</accession>
<evidence type="ECO:0000256" key="1">
    <source>
        <dbReference type="SAM" id="MobiDB-lite"/>
    </source>
</evidence>
<feature type="compositionally biased region" description="Basic and acidic residues" evidence="1">
    <location>
        <begin position="253"/>
        <end position="265"/>
    </location>
</feature>
<dbReference type="InterPro" id="IPR000488">
    <property type="entry name" value="Death_dom"/>
</dbReference>
<reference evidence="4" key="1">
    <citation type="submission" date="2025-08" db="UniProtKB">
        <authorList>
            <consortium name="RefSeq"/>
        </authorList>
    </citation>
    <scope>IDENTIFICATION</scope>
    <source>
        <tissue evidence="4">Testes</tissue>
    </source>
</reference>
<feature type="compositionally biased region" description="Acidic residues" evidence="1">
    <location>
        <begin position="197"/>
        <end position="214"/>
    </location>
</feature>
<evidence type="ECO:0000259" key="2">
    <source>
        <dbReference type="PROSITE" id="PS50017"/>
    </source>
</evidence>
<dbReference type="PROSITE" id="PS50017">
    <property type="entry name" value="DEATH_DOMAIN"/>
    <property type="match status" value="1"/>
</dbReference>
<keyword evidence="3" id="KW-1185">Reference proteome</keyword>
<feature type="compositionally biased region" description="Basic and acidic residues" evidence="1">
    <location>
        <begin position="215"/>
        <end position="230"/>
    </location>
</feature>
<dbReference type="RefSeq" id="XP_006819892.1">
    <property type="nucleotide sequence ID" value="XM_006819829.1"/>
</dbReference>
<proteinExistence type="predicted"/>
<evidence type="ECO:0000313" key="4">
    <source>
        <dbReference type="RefSeq" id="XP_006819892.1"/>
    </source>
</evidence>
<evidence type="ECO:0000313" key="3">
    <source>
        <dbReference type="Proteomes" id="UP000694865"/>
    </source>
</evidence>
<feature type="region of interest" description="Disordered" evidence="1">
    <location>
        <begin position="148"/>
        <end position="265"/>
    </location>
</feature>
<dbReference type="SUPFAM" id="SSF47986">
    <property type="entry name" value="DEATH domain"/>
    <property type="match status" value="1"/>
</dbReference>
<name>A0ABM0MIQ1_SACKO</name>